<dbReference type="Pfam" id="PF07494">
    <property type="entry name" value="Reg_prop"/>
    <property type="match status" value="1"/>
</dbReference>
<feature type="domain" description="Two component regulator three Y" evidence="6">
    <location>
        <begin position="739"/>
        <end position="799"/>
    </location>
</feature>
<dbReference type="Gene3D" id="3.30.565.10">
    <property type="entry name" value="Histidine kinase-like ATPase, C-terminal domain"/>
    <property type="match status" value="1"/>
</dbReference>
<dbReference type="EMBL" id="JACSIT010000100">
    <property type="protein sequence ID" value="MBC6994560.1"/>
    <property type="molecule type" value="Genomic_DNA"/>
</dbReference>
<dbReference type="InterPro" id="IPR011110">
    <property type="entry name" value="Reg_prop"/>
</dbReference>
<dbReference type="Gene3D" id="2.130.10.10">
    <property type="entry name" value="YVTN repeat-like/Quinoprotein amine dehydrogenase"/>
    <property type="match status" value="3"/>
</dbReference>
<dbReference type="Proteomes" id="UP000650081">
    <property type="component" value="Unassembled WGS sequence"/>
</dbReference>
<keyword evidence="5" id="KW-0472">Membrane</keyword>
<organism evidence="8 9">
    <name type="scientific">Neolewinella lacunae</name>
    <dbReference type="NCBI Taxonomy" id="1517758"/>
    <lineage>
        <taxon>Bacteria</taxon>
        <taxon>Pseudomonadati</taxon>
        <taxon>Bacteroidota</taxon>
        <taxon>Saprospiria</taxon>
        <taxon>Saprospirales</taxon>
        <taxon>Lewinellaceae</taxon>
        <taxon>Neolewinella</taxon>
    </lineage>
</organism>
<feature type="region of interest" description="Disordered" evidence="4">
    <location>
        <begin position="986"/>
        <end position="1017"/>
    </location>
</feature>
<keyword evidence="9" id="KW-1185">Reference proteome</keyword>
<dbReference type="GO" id="GO:0046983">
    <property type="term" value="F:protein dimerization activity"/>
    <property type="evidence" value="ECO:0007669"/>
    <property type="project" value="InterPro"/>
</dbReference>
<evidence type="ECO:0000256" key="5">
    <source>
        <dbReference type="SAM" id="Phobius"/>
    </source>
</evidence>
<dbReference type="InterPro" id="IPR036890">
    <property type="entry name" value="HATPase_C_sf"/>
</dbReference>
<evidence type="ECO:0008006" key="10">
    <source>
        <dbReference type="Google" id="ProtNLM"/>
    </source>
</evidence>
<dbReference type="InterPro" id="IPR011123">
    <property type="entry name" value="Y_Y_Y"/>
</dbReference>
<feature type="domain" description="Signal transduction histidine kinase subgroup 3 dimerisation and phosphoacceptor" evidence="7">
    <location>
        <begin position="839"/>
        <end position="898"/>
    </location>
</feature>
<dbReference type="SUPFAM" id="SSF55874">
    <property type="entry name" value="ATPase domain of HSP90 chaperone/DNA topoisomerase II/histidine kinase"/>
    <property type="match status" value="1"/>
</dbReference>
<dbReference type="InterPro" id="IPR015943">
    <property type="entry name" value="WD40/YVTN_repeat-like_dom_sf"/>
</dbReference>
<dbReference type="Pfam" id="PF07495">
    <property type="entry name" value="Y_Y_Y"/>
    <property type="match status" value="1"/>
</dbReference>
<dbReference type="Pfam" id="PF07730">
    <property type="entry name" value="HisKA_3"/>
    <property type="match status" value="1"/>
</dbReference>
<dbReference type="Gene3D" id="1.20.5.1930">
    <property type="match status" value="1"/>
</dbReference>
<dbReference type="InterPro" id="IPR050482">
    <property type="entry name" value="Sensor_HK_TwoCompSys"/>
</dbReference>
<evidence type="ECO:0000256" key="3">
    <source>
        <dbReference type="ARBA" id="ARBA00023012"/>
    </source>
</evidence>
<dbReference type="PANTHER" id="PTHR24421">
    <property type="entry name" value="NITRATE/NITRITE SENSOR PROTEIN NARX-RELATED"/>
    <property type="match status" value="1"/>
</dbReference>
<name>A0A923PI85_9BACT</name>
<comment type="caution">
    <text evidence="8">The sequence shown here is derived from an EMBL/GenBank/DDBJ whole genome shotgun (WGS) entry which is preliminary data.</text>
</comment>
<dbReference type="SUPFAM" id="SSF101898">
    <property type="entry name" value="NHL repeat"/>
    <property type="match status" value="1"/>
</dbReference>
<keyword evidence="1" id="KW-0808">Transferase</keyword>
<evidence type="ECO:0000259" key="6">
    <source>
        <dbReference type="Pfam" id="PF07495"/>
    </source>
</evidence>
<evidence type="ECO:0000313" key="9">
    <source>
        <dbReference type="Proteomes" id="UP000650081"/>
    </source>
</evidence>
<sequence>MRPTHLCLLLVLLGLPVLRSQPLRMEYFTVNDGLSARDINHLHVGKDGFLWVSTMDGLNRFDGQAFRRFGQGGPAEGGLSRGPIAGVADDNEGNFVVTFQDFYGYFDRFNPRSYQVEQVRLVPSTGVLGYPRAIKTDALGRTFVVTIGSEGTFLYEYTPLGQEKGKLFTPIYHQPTDAWTTFAPRIELLVLSNGQFLLYDEEHAFRLISATGELLAEPFAADARLRRFYTFAEGADGNVYFSFRAGSPLYRWNPDDLMPPSAVENLDYGMVYPRMCRDEKGQLLLLATEDILGKQLPQEYYLIDTAGQVAYFEPSLPTERPVSAMAALDWRETVYLGLREGLGVVERYNNAVQTYLTVEDGNTLFKNSIRGICEDPSGRVYFLEEEGVVYFLDPNMARPDTLRLTDARDSTKVIAFRAGMGLQLDPSGVALWGAAQPTDLEKGGLLFRYDLRQQTTEAFRSPYPLTAISFGHDGTLYLAGSDPREVGILLRFDPQTKEFSPALGGETNGEPITGQRINCLLTTRAGKLLLGTNAKGLLVYDPATKTLQSSLLGQLAGEEGTGEIRSVFVIHEDEQGDWWLGTDAGLFHYRVEERQVHRYGRQDGLSSNFVYGILPDGRGGLWLSTGNGLVKVPPDRETGSFRRYYREDGLSNDEFNPYSAHRDRRGYYYFGGVNGLTVFREEDLSSNAAGADVMLTEVTIFSRDQERTIANDLEALKQVTVFAHEKSVAISFTLPVGQRPSSSQFRYRLEGFNEGWVNLTNERTVRFNNLPSGKYILRVQGAGANGNFGERERQLVINVRQYVLEKLWFQIVLVLAFVGLIYWILQSKLRERLRNEQLRTQLSSDIHDEVSGLLAGITLQAELLKNRTTDEKLQSRLHSVGEAGRSAMSKMSDVIWSIDSRRDTIGNLLQRMQEHADEVLLPLDIRYDFRASGFDEKRELPGNLRQDIYFIYKEAINNIARHSNATRVDIELEQFAQNFELFIRDNGQGSAKPDGGASGPETTPARAPKTGQGQDNMRMRAKRLGATLTIDERAGYTLILRMRLRKLG</sequence>
<evidence type="ECO:0000313" key="8">
    <source>
        <dbReference type="EMBL" id="MBC6994560.1"/>
    </source>
</evidence>
<dbReference type="InterPro" id="IPR011712">
    <property type="entry name" value="Sig_transdc_His_kin_sub3_dim/P"/>
</dbReference>
<dbReference type="AlphaFoldDB" id="A0A923PI85"/>
<evidence type="ECO:0000256" key="1">
    <source>
        <dbReference type="ARBA" id="ARBA00022679"/>
    </source>
</evidence>
<keyword evidence="5" id="KW-1133">Transmembrane helix</keyword>
<dbReference type="RefSeq" id="WP_187466630.1">
    <property type="nucleotide sequence ID" value="NZ_JACSIT010000100.1"/>
</dbReference>
<dbReference type="SUPFAM" id="SSF63829">
    <property type="entry name" value="Calcium-dependent phosphotriesterase"/>
    <property type="match status" value="1"/>
</dbReference>
<reference evidence="8" key="1">
    <citation type="submission" date="2020-08" db="EMBL/GenBank/DDBJ databases">
        <title>Lewinella bacteria from marine environments.</title>
        <authorList>
            <person name="Zhong Y."/>
        </authorList>
    </citation>
    <scope>NUCLEOTIDE SEQUENCE</scope>
    <source>
        <strain evidence="8">KCTC 42187</strain>
    </source>
</reference>
<evidence type="ECO:0000259" key="7">
    <source>
        <dbReference type="Pfam" id="PF07730"/>
    </source>
</evidence>
<dbReference type="InterPro" id="IPR013783">
    <property type="entry name" value="Ig-like_fold"/>
</dbReference>
<dbReference type="Gene3D" id="2.60.40.10">
    <property type="entry name" value="Immunoglobulins"/>
    <property type="match status" value="1"/>
</dbReference>
<gene>
    <name evidence="8" type="ORF">H9S92_10315</name>
</gene>
<accession>A0A923PI85</accession>
<dbReference type="GO" id="GO:0000155">
    <property type="term" value="F:phosphorelay sensor kinase activity"/>
    <property type="evidence" value="ECO:0007669"/>
    <property type="project" value="InterPro"/>
</dbReference>
<proteinExistence type="predicted"/>
<dbReference type="GO" id="GO:0016020">
    <property type="term" value="C:membrane"/>
    <property type="evidence" value="ECO:0007669"/>
    <property type="project" value="InterPro"/>
</dbReference>
<keyword evidence="5" id="KW-0812">Transmembrane</keyword>
<feature type="transmembrane region" description="Helical" evidence="5">
    <location>
        <begin position="807"/>
        <end position="825"/>
    </location>
</feature>
<keyword evidence="2" id="KW-0418">Kinase</keyword>
<keyword evidence="3" id="KW-0902">Two-component regulatory system</keyword>
<dbReference type="CDD" id="cd16917">
    <property type="entry name" value="HATPase_UhpB-NarQ-NarX-like"/>
    <property type="match status" value="1"/>
</dbReference>
<evidence type="ECO:0000256" key="4">
    <source>
        <dbReference type="SAM" id="MobiDB-lite"/>
    </source>
</evidence>
<protein>
    <recommendedName>
        <fullName evidence="10">Histidine kinase</fullName>
    </recommendedName>
</protein>
<evidence type="ECO:0000256" key="2">
    <source>
        <dbReference type="ARBA" id="ARBA00022777"/>
    </source>
</evidence>